<dbReference type="PANTHER" id="PTHR47718">
    <property type="entry name" value="OS01G0519700 PROTEIN"/>
    <property type="match status" value="1"/>
</dbReference>
<evidence type="ECO:0000313" key="3">
    <source>
        <dbReference type="Proteomes" id="UP000604825"/>
    </source>
</evidence>
<organism evidence="2 3">
    <name type="scientific">Miscanthus lutarioriparius</name>
    <dbReference type="NCBI Taxonomy" id="422564"/>
    <lineage>
        <taxon>Eukaryota</taxon>
        <taxon>Viridiplantae</taxon>
        <taxon>Streptophyta</taxon>
        <taxon>Embryophyta</taxon>
        <taxon>Tracheophyta</taxon>
        <taxon>Spermatophyta</taxon>
        <taxon>Magnoliopsida</taxon>
        <taxon>Liliopsida</taxon>
        <taxon>Poales</taxon>
        <taxon>Poaceae</taxon>
        <taxon>PACMAD clade</taxon>
        <taxon>Panicoideae</taxon>
        <taxon>Andropogonodae</taxon>
        <taxon>Andropogoneae</taxon>
        <taxon>Saccharinae</taxon>
        <taxon>Miscanthus</taxon>
    </lineage>
</organism>
<protein>
    <recommendedName>
        <fullName evidence="1">FAR1 domain-containing protein</fullName>
    </recommendedName>
</protein>
<proteinExistence type="predicted"/>
<evidence type="ECO:0000259" key="1">
    <source>
        <dbReference type="Pfam" id="PF03101"/>
    </source>
</evidence>
<dbReference type="AlphaFoldDB" id="A0A811P1T8"/>
<accession>A0A811P1T8</accession>
<comment type="caution">
    <text evidence="2">The sequence shown here is derived from an EMBL/GenBank/DDBJ whole genome shotgun (WGS) entry which is preliminary data.</text>
</comment>
<reference evidence="2" key="1">
    <citation type="submission" date="2020-10" db="EMBL/GenBank/DDBJ databases">
        <authorList>
            <person name="Han B."/>
            <person name="Lu T."/>
            <person name="Zhao Q."/>
            <person name="Huang X."/>
            <person name="Zhao Y."/>
        </authorList>
    </citation>
    <scope>NUCLEOTIDE SEQUENCE</scope>
</reference>
<feature type="domain" description="FAR1" evidence="1">
    <location>
        <begin position="28"/>
        <end position="119"/>
    </location>
</feature>
<keyword evidence="3" id="KW-1185">Reference proteome</keyword>
<dbReference type="OrthoDB" id="685412at2759"/>
<dbReference type="InterPro" id="IPR004330">
    <property type="entry name" value="FAR1_DNA_bnd_dom"/>
</dbReference>
<dbReference type="Proteomes" id="UP000604825">
    <property type="component" value="Unassembled WGS sequence"/>
</dbReference>
<evidence type="ECO:0000313" key="2">
    <source>
        <dbReference type="EMBL" id="CAD6232095.1"/>
    </source>
</evidence>
<dbReference type="EMBL" id="CAJGYO010000005">
    <property type="protein sequence ID" value="CAD6232095.1"/>
    <property type="molecule type" value="Genomic_DNA"/>
</dbReference>
<name>A0A811P1T8_9POAL</name>
<dbReference type="PANTHER" id="PTHR47718:SF13">
    <property type="entry name" value="OS09G0290500 PROTEIN"/>
    <property type="match status" value="1"/>
</dbReference>
<gene>
    <name evidence="2" type="ORF">NCGR_LOCUS21853</name>
</gene>
<sequence>MADFSAESILEYEEIVRKLFASEDEGFEFYNKYAFDKGFSVRKSYVEWDDAKTEIILRKFVCSWQGFREEKYMAKETKKRRPRNISRVGCEAKLVIARDQETGWWFVKDFIDGHNHVLATRDLVCFLRSHRRISDEQKVDIVEMEISGIRKHHIMDILEMQYGGYDNVGCMSRDLYNFCYRYK</sequence>
<dbReference type="Pfam" id="PF03101">
    <property type="entry name" value="FAR1"/>
    <property type="match status" value="1"/>
</dbReference>